<evidence type="ECO:0000313" key="7">
    <source>
        <dbReference type="EMBL" id="KAF2099926.1"/>
    </source>
</evidence>
<evidence type="ECO:0000256" key="3">
    <source>
        <dbReference type="ARBA" id="ARBA00022630"/>
    </source>
</evidence>
<comment type="cofactor">
    <cofactor evidence="1">
        <name>FAD</name>
        <dbReference type="ChEBI" id="CHEBI:57692"/>
    </cofactor>
</comment>
<dbReference type="Gene3D" id="3.50.50.60">
    <property type="entry name" value="FAD/NAD(P)-binding domain"/>
    <property type="match status" value="1"/>
</dbReference>
<evidence type="ECO:0000256" key="2">
    <source>
        <dbReference type="ARBA" id="ARBA00010989"/>
    </source>
</evidence>
<keyword evidence="4" id="KW-0274">FAD</keyword>
<dbReference type="Gene3D" id="3.30.9.10">
    <property type="entry name" value="D-Amino Acid Oxidase, subunit A, domain 2"/>
    <property type="match status" value="1"/>
</dbReference>
<dbReference type="Proteomes" id="UP000799772">
    <property type="component" value="Unassembled WGS sequence"/>
</dbReference>
<organism evidence="7 8">
    <name type="scientific">Rhizodiscina lignyota</name>
    <dbReference type="NCBI Taxonomy" id="1504668"/>
    <lineage>
        <taxon>Eukaryota</taxon>
        <taxon>Fungi</taxon>
        <taxon>Dikarya</taxon>
        <taxon>Ascomycota</taxon>
        <taxon>Pezizomycotina</taxon>
        <taxon>Dothideomycetes</taxon>
        <taxon>Pleosporomycetidae</taxon>
        <taxon>Aulographales</taxon>
        <taxon>Rhizodiscinaceae</taxon>
        <taxon>Rhizodiscina</taxon>
    </lineage>
</organism>
<evidence type="ECO:0000256" key="1">
    <source>
        <dbReference type="ARBA" id="ARBA00001974"/>
    </source>
</evidence>
<evidence type="ECO:0000259" key="6">
    <source>
        <dbReference type="Pfam" id="PF01266"/>
    </source>
</evidence>
<evidence type="ECO:0000313" key="8">
    <source>
        <dbReference type="Proteomes" id="UP000799772"/>
    </source>
</evidence>
<dbReference type="Pfam" id="PF01266">
    <property type="entry name" value="DAO"/>
    <property type="match status" value="1"/>
</dbReference>
<feature type="domain" description="FAD dependent oxidoreductase" evidence="6">
    <location>
        <begin position="14"/>
        <end position="437"/>
    </location>
</feature>
<gene>
    <name evidence="7" type="ORF">NA57DRAFT_75428</name>
</gene>
<dbReference type="SUPFAM" id="SSF51905">
    <property type="entry name" value="FAD/NAD(P)-binding domain"/>
    <property type="match status" value="1"/>
</dbReference>
<dbReference type="SUPFAM" id="SSF54373">
    <property type="entry name" value="FAD-linked reductases, C-terminal domain"/>
    <property type="match status" value="1"/>
</dbReference>
<dbReference type="PANTHER" id="PTHR10961:SF15">
    <property type="entry name" value="FAD DEPENDENT OXIDOREDUCTASE DOMAIN-CONTAINING PROTEIN"/>
    <property type="match status" value="1"/>
</dbReference>
<dbReference type="AlphaFoldDB" id="A0A9P4M6Q3"/>
<evidence type="ECO:0000256" key="5">
    <source>
        <dbReference type="ARBA" id="ARBA00023002"/>
    </source>
</evidence>
<sequence>MPSKIIDKDTPINIVGAGVFGLSTALHLARRGYRNVTIFDKQPYEKTLYSYLNGCDAASADFNKIIRAAYGPQTEYQQLTLEAISEWNAWNSELASSKSVPPGMNSTDRVFVNCGELSLLDADELPAFELATISGMDAAGHKDTQFSTTDPSHLAMAEKKGFGFAMDPFKRVDRGKKNVGVLDSTGGMAVADKACRFALHKARTLGVHTVLDPVRGALESLCYDESGKTVTGIKTRDGIVHQAALTVLACGGWTPSILPELDGLCETTAGSVVHFRIPRESPLFERFAPQNFPTWAYNMREGAEGGLYGFPRDENGVLKIGYRGTKYTNPRVQHDGAERSVPVTRWSTSPGQSQENLKAIPQQALKVITKFLNEFIPELKAEGIDIFLTRVCWYTDSFDNHFVIDRVPEREGLMVATGGSGHAFKFLPVIGNYVVDRIEGVGPDRPALKAWKWRQLQKDQKPLNVLMEGSQGSRALEKVPLVPDSELELNPKARL</sequence>
<dbReference type="InterPro" id="IPR036188">
    <property type="entry name" value="FAD/NAD-bd_sf"/>
</dbReference>
<proteinExistence type="inferred from homology"/>
<reference evidence="7" key="1">
    <citation type="journal article" date="2020" name="Stud. Mycol.">
        <title>101 Dothideomycetes genomes: a test case for predicting lifestyles and emergence of pathogens.</title>
        <authorList>
            <person name="Haridas S."/>
            <person name="Albert R."/>
            <person name="Binder M."/>
            <person name="Bloem J."/>
            <person name="Labutti K."/>
            <person name="Salamov A."/>
            <person name="Andreopoulos B."/>
            <person name="Baker S."/>
            <person name="Barry K."/>
            <person name="Bills G."/>
            <person name="Bluhm B."/>
            <person name="Cannon C."/>
            <person name="Castanera R."/>
            <person name="Culley D."/>
            <person name="Daum C."/>
            <person name="Ezra D."/>
            <person name="Gonzalez J."/>
            <person name="Henrissat B."/>
            <person name="Kuo A."/>
            <person name="Liang C."/>
            <person name="Lipzen A."/>
            <person name="Lutzoni F."/>
            <person name="Magnuson J."/>
            <person name="Mondo S."/>
            <person name="Nolan M."/>
            <person name="Ohm R."/>
            <person name="Pangilinan J."/>
            <person name="Park H.-J."/>
            <person name="Ramirez L."/>
            <person name="Alfaro M."/>
            <person name="Sun H."/>
            <person name="Tritt A."/>
            <person name="Yoshinaga Y."/>
            <person name="Zwiers L.-H."/>
            <person name="Turgeon B."/>
            <person name="Goodwin S."/>
            <person name="Spatafora J."/>
            <person name="Crous P."/>
            <person name="Grigoriev I."/>
        </authorList>
    </citation>
    <scope>NUCLEOTIDE SEQUENCE</scope>
    <source>
        <strain evidence="7">CBS 133067</strain>
    </source>
</reference>
<comment type="caution">
    <text evidence="7">The sequence shown here is derived from an EMBL/GenBank/DDBJ whole genome shotgun (WGS) entry which is preliminary data.</text>
</comment>
<accession>A0A9P4M6Q3</accession>
<protein>
    <submittedName>
        <fullName evidence="7">FAD dependent oxidoreductase</fullName>
    </submittedName>
</protein>
<dbReference type="EMBL" id="ML978125">
    <property type="protein sequence ID" value="KAF2099926.1"/>
    <property type="molecule type" value="Genomic_DNA"/>
</dbReference>
<dbReference type="InterPro" id="IPR006076">
    <property type="entry name" value="FAD-dep_OxRdtase"/>
</dbReference>
<dbReference type="PANTHER" id="PTHR10961">
    <property type="entry name" value="PEROXISOMAL SARCOSINE OXIDASE"/>
    <property type="match status" value="1"/>
</dbReference>
<keyword evidence="3" id="KW-0285">Flavoprotein</keyword>
<comment type="similarity">
    <text evidence="2">Belongs to the MSOX/MTOX family.</text>
</comment>
<name>A0A9P4M6Q3_9PEZI</name>
<dbReference type="OrthoDB" id="2219495at2759"/>
<dbReference type="GO" id="GO:0008115">
    <property type="term" value="F:sarcosine oxidase activity"/>
    <property type="evidence" value="ECO:0007669"/>
    <property type="project" value="TreeGrafter"/>
</dbReference>
<keyword evidence="5" id="KW-0560">Oxidoreductase</keyword>
<evidence type="ECO:0000256" key="4">
    <source>
        <dbReference type="ARBA" id="ARBA00022827"/>
    </source>
</evidence>
<keyword evidence="8" id="KW-1185">Reference proteome</keyword>
<dbReference type="GO" id="GO:0050660">
    <property type="term" value="F:flavin adenine dinucleotide binding"/>
    <property type="evidence" value="ECO:0007669"/>
    <property type="project" value="InterPro"/>
</dbReference>
<dbReference type="InterPro" id="IPR045170">
    <property type="entry name" value="MTOX"/>
</dbReference>